<feature type="transmembrane region" description="Helical" evidence="5">
    <location>
        <begin position="438"/>
        <end position="460"/>
    </location>
</feature>
<keyword evidence="3 5" id="KW-1133">Transmembrane helix</keyword>
<evidence type="ECO:0000256" key="3">
    <source>
        <dbReference type="ARBA" id="ARBA00022989"/>
    </source>
</evidence>
<dbReference type="Pfam" id="PF07690">
    <property type="entry name" value="MFS_1"/>
    <property type="match status" value="2"/>
</dbReference>
<dbReference type="InterPro" id="IPR020846">
    <property type="entry name" value="MFS_dom"/>
</dbReference>
<feature type="transmembrane region" description="Helical" evidence="5">
    <location>
        <begin position="110"/>
        <end position="129"/>
    </location>
</feature>
<dbReference type="RefSeq" id="WP_063826410.1">
    <property type="nucleotide sequence ID" value="NZ_BMLI01000001.1"/>
</dbReference>
<dbReference type="PANTHER" id="PTHR42718:SF39">
    <property type="entry name" value="ACTINORHODIN TRANSPORTER-RELATED"/>
    <property type="match status" value="1"/>
</dbReference>
<feature type="domain" description="Major facilitator superfamily (MFS) profile" evidence="6">
    <location>
        <begin position="10"/>
        <end position="465"/>
    </location>
</feature>
<evidence type="ECO:0000313" key="8">
    <source>
        <dbReference type="Proteomes" id="UP000632339"/>
    </source>
</evidence>
<evidence type="ECO:0000256" key="5">
    <source>
        <dbReference type="SAM" id="Phobius"/>
    </source>
</evidence>
<dbReference type="CDD" id="cd17321">
    <property type="entry name" value="MFS_MMR_MDR_like"/>
    <property type="match status" value="1"/>
</dbReference>
<evidence type="ECO:0000256" key="1">
    <source>
        <dbReference type="ARBA" id="ARBA00004141"/>
    </source>
</evidence>
<feature type="transmembrane region" description="Helical" evidence="5">
    <location>
        <begin position="169"/>
        <end position="190"/>
    </location>
</feature>
<keyword evidence="8" id="KW-1185">Reference proteome</keyword>
<feature type="transmembrane region" description="Helical" evidence="5">
    <location>
        <begin position="136"/>
        <end position="157"/>
    </location>
</feature>
<dbReference type="Gene3D" id="1.20.1250.20">
    <property type="entry name" value="MFS general substrate transporter like domains"/>
    <property type="match status" value="1"/>
</dbReference>
<proteinExistence type="predicted"/>
<evidence type="ECO:0000256" key="4">
    <source>
        <dbReference type="ARBA" id="ARBA00023136"/>
    </source>
</evidence>
<feature type="transmembrane region" description="Helical" evidence="5">
    <location>
        <begin position="202"/>
        <end position="221"/>
    </location>
</feature>
<dbReference type="Gene3D" id="1.20.1720.10">
    <property type="entry name" value="Multidrug resistance protein D"/>
    <property type="match status" value="1"/>
</dbReference>
<keyword evidence="2 5" id="KW-0812">Transmembrane</keyword>
<dbReference type="InterPro" id="IPR011701">
    <property type="entry name" value="MFS"/>
</dbReference>
<dbReference type="EMBL" id="BMLI01000001">
    <property type="protein sequence ID" value="GGM89542.1"/>
    <property type="molecule type" value="Genomic_DNA"/>
</dbReference>
<dbReference type="SUPFAM" id="SSF103473">
    <property type="entry name" value="MFS general substrate transporter"/>
    <property type="match status" value="1"/>
</dbReference>
<sequence length="477" mass="50922">MNIQISKWLLLAIISASVFLSVMDIFIVNVAIPAIQTGIHGTDADIQLVIALYLLGYAAFLVTGGRAGDYFGKKKVFVGGMLAFIAASAACGFAQNAWQLNAARFFQGVSAAWMIPQGITYIQVLFAAGQERTRALGIYGSVAGSASVIGQFLGGVLPELDFYMEGWRLIFLINVPIGLAVIPLAICYLPDEPRRAAGRFDLAGVLLLTGTLVCVIYPLIAGRELHWPWWSVAMLGFGALLLVVFISNQKQKLAGGREPLLDVRLFRIRDFNIGMVVVLCYFMVQDSYFLVNVMMLENGLGFTSAETGLLFVCQGIGYVAASLVSLRLIPLAGKKVLQAGVLIMMGTLAVHMYLLDDPAVDRAMLYPVLFAYGTGCGSVLPSLLGMALRSIPADLAGAASGTFSTFQQTAIALGIGVVGGIFFSKLGPEPDLSAFVSAYRIATAVNMSLLGLVGFFLWLLPAENEVHPDSKACCAAA</sequence>
<feature type="transmembrane region" description="Helical" evidence="5">
    <location>
        <begin position="268"/>
        <end position="289"/>
    </location>
</feature>
<organism evidence="7 8">
    <name type="scientific">Dyadobacter beijingensis</name>
    <dbReference type="NCBI Taxonomy" id="365489"/>
    <lineage>
        <taxon>Bacteria</taxon>
        <taxon>Pseudomonadati</taxon>
        <taxon>Bacteroidota</taxon>
        <taxon>Cytophagia</taxon>
        <taxon>Cytophagales</taxon>
        <taxon>Spirosomataceae</taxon>
        <taxon>Dyadobacter</taxon>
    </lineage>
</organism>
<name>A0ABQ2HU95_9BACT</name>
<feature type="transmembrane region" description="Helical" evidence="5">
    <location>
        <begin position="227"/>
        <end position="247"/>
    </location>
</feature>
<feature type="transmembrane region" description="Helical" evidence="5">
    <location>
        <begin position="336"/>
        <end position="354"/>
    </location>
</feature>
<feature type="transmembrane region" description="Helical" evidence="5">
    <location>
        <begin position="44"/>
        <end position="64"/>
    </location>
</feature>
<feature type="transmembrane region" description="Helical" evidence="5">
    <location>
        <begin position="76"/>
        <end position="98"/>
    </location>
</feature>
<evidence type="ECO:0000256" key="2">
    <source>
        <dbReference type="ARBA" id="ARBA00022692"/>
    </source>
</evidence>
<reference evidence="8" key="1">
    <citation type="journal article" date="2019" name="Int. J. Syst. Evol. Microbiol.">
        <title>The Global Catalogue of Microorganisms (GCM) 10K type strain sequencing project: providing services to taxonomists for standard genome sequencing and annotation.</title>
        <authorList>
            <consortium name="The Broad Institute Genomics Platform"/>
            <consortium name="The Broad Institute Genome Sequencing Center for Infectious Disease"/>
            <person name="Wu L."/>
            <person name="Ma J."/>
        </authorList>
    </citation>
    <scope>NUCLEOTIDE SEQUENCE [LARGE SCALE GENOMIC DNA]</scope>
    <source>
        <strain evidence="8">CGMCC 1.6375</strain>
    </source>
</reference>
<protein>
    <submittedName>
        <fullName evidence="7">MFS transporter</fullName>
    </submittedName>
</protein>
<accession>A0ABQ2HU95</accession>
<dbReference type="Proteomes" id="UP000632339">
    <property type="component" value="Unassembled WGS sequence"/>
</dbReference>
<feature type="transmembrane region" description="Helical" evidence="5">
    <location>
        <begin position="409"/>
        <end position="426"/>
    </location>
</feature>
<keyword evidence="4 5" id="KW-0472">Membrane</keyword>
<evidence type="ECO:0000259" key="6">
    <source>
        <dbReference type="PROSITE" id="PS50850"/>
    </source>
</evidence>
<dbReference type="InterPro" id="IPR036259">
    <property type="entry name" value="MFS_trans_sf"/>
</dbReference>
<feature type="transmembrane region" description="Helical" evidence="5">
    <location>
        <begin position="309"/>
        <end position="329"/>
    </location>
</feature>
<dbReference type="PANTHER" id="PTHR42718">
    <property type="entry name" value="MAJOR FACILITATOR SUPERFAMILY MULTIDRUG TRANSPORTER MFSC"/>
    <property type="match status" value="1"/>
</dbReference>
<evidence type="ECO:0000313" key="7">
    <source>
        <dbReference type="EMBL" id="GGM89542.1"/>
    </source>
</evidence>
<comment type="caution">
    <text evidence="7">The sequence shown here is derived from an EMBL/GenBank/DDBJ whole genome shotgun (WGS) entry which is preliminary data.</text>
</comment>
<feature type="transmembrane region" description="Helical" evidence="5">
    <location>
        <begin position="366"/>
        <end position="388"/>
    </location>
</feature>
<dbReference type="PROSITE" id="PS50850">
    <property type="entry name" value="MFS"/>
    <property type="match status" value="1"/>
</dbReference>
<comment type="subcellular location">
    <subcellularLocation>
        <location evidence="1">Membrane</location>
        <topology evidence="1">Multi-pass membrane protein</topology>
    </subcellularLocation>
</comment>
<feature type="transmembrane region" description="Helical" evidence="5">
    <location>
        <begin position="9"/>
        <end position="32"/>
    </location>
</feature>
<gene>
    <name evidence="7" type="ORF">GCM10010967_22940</name>
</gene>